<dbReference type="CDD" id="cd00009">
    <property type="entry name" value="AAA"/>
    <property type="match status" value="1"/>
</dbReference>
<dbReference type="InterPro" id="IPR027417">
    <property type="entry name" value="P-loop_NTPase"/>
</dbReference>
<evidence type="ECO:0000313" key="3">
    <source>
        <dbReference type="Proteomes" id="UP000494216"/>
    </source>
</evidence>
<protein>
    <submittedName>
        <fullName evidence="2">AAA family ATPase</fullName>
    </submittedName>
</protein>
<dbReference type="Pfam" id="PF13401">
    <property type="entry name" value="AAA_22"/>
    <property type="match status" value="1"/>
</dbReference>
<dbReference type="GO" id="GO:0016887">
    <property type="term" value="F:ATP hydrolysis activity"/>
    <property type="evidence" value="ECO:0007669"/>
    <property type="project" value="InterPro"/>
</dbReference>
<dbReference type="EMBL" id="CADCXN010000079">
    <property type="protein sequence ID" value="CAA9891700.1"/>
    <property type="molecule type" value="Genomic_DNA"/>
</dbReference>
<dbReference type="PANTHER" id="PTHR35894">
    <property type="entry name" value="GENERAL SECRETION PATHWAY PROTEIN A-RELATED"/>
    <property type="match status" value="1"/>
</dbReference>
<keyword evidence="3" id="KW-1185">Reference proteome</keyword>
<dbReference type="SMART" id="SM00382">
    <property type="entry name" value="AAA"/>
    <property type="match status" value="1"/>
</dbReference>
<dbReference type="InterPro" id="IPR049945">
    <property type="entry name" value="AAA_22"/>
</dbReference>
<dbReference type="SUPFAM" id="SSF52540">
    <property type="entry name" value="P-loop containing nucleoside triphosphate hydrolases"/>
    <property type="match status" value="1"/>
</dbReference>
<evidence type="ECO:0000313" key="2">
    <source>
        <dbReference type="EMBL" id="CAA9891700.1"/>
    </source>
</evidence>
<accession>A0A8S0XK00</accession>
<dbReference type="Proteomes" id="UP000494216">
    <property type="component" value="Unassembled WGS sequence"/>
</dbReference>
<dbReference type="RefSeq" id="WP_174626542.1">
    <property type="nucleotide sequence ID" value="NZ_CADCXN010000079.1"/>
</dbReference>
<feature type="domain" description="AAA+ ATPase" evidence="1">
    <location>
        <begin position="39"/>
        <end position="245"/>
    </location>
</feature>
<evidence type="ECO:0000259" key="1">
    <source>
        <dbReference type="SMART" id="SM00382"/>
    </source>
</evidence>
<reference evidence="2 3" key="1">
    <citation type="submission" date="2020-02" db="EMBL/GenBank/DDBJ databases">
        <authorList>
            <person name="Hogendoorn C."/>
        </authorList>
    </citation>
    <scope>NUCLEOTIDE SEQUENCE [LARGE SCALE GENOMIC DNA]</scope>
    <source>
        <strain evidence="2">METHB21</strain>
    </source>
</reference>
<comment type="caution">
    <text evidence="2">The sequence shown here is derived from an EMBL/GenBank/DDBJ whole genome shotgun (WGS) entry which is preliminary data.</text>
</comment>
<dbReference type="Gene3D" id="3.40.50.300">
    <property type="entry name" value="P-loop containing nucleotide triphosphate hydrolases"/>
    <property type="match status" value="1"/>
</dbReference>
<dbReference type="AlphaFoldDB" id="A0A8S0XK00"/>
<organism evidence="2 3">
    <name type="scientific">Candidatus Methylobacter favarea</name>
    <dbReference type="NCBI Taxonomy" id="2707345"/>
    <lineage>
        <taxon>Bacteria</taxon>
        <taxon>Pseudomonadati</taxon>
        <taxon>Pseudomonadota</taxon>
        <taxon>Gammaproteobacteria</taxon>
        <taxon>Methylococcales</taxon>
        <taxon>Methylococcaceae</taxon>
        <taxon>Methylobacter</taxon>
    </lineage>
</organism>
<dbReference type="InterPro" id="IPR052026">
    <property type="entry name" value="ExeA_AAA_ATPase_DNA-bind"/>
</dbReference>
<proteinExistence type="predicted"/>
<gene>
    <name evidence="2" type="ORF">METHB2_490006</name>
</gene>
<sequence>MRVEVMDYYGLTKPLNRAGYYETEHHSQLFKNIRGAIHEGRIIVLYGVVGSGKTVTLRRLQQQLKDENKVTVSRSQAVEKHNIKLNTLMAALFYDLSTGKKIRIPSRSEDRERELQALVKKGKRPVALFIDDAHALKDKALTGIKRLMEVIESDDGCLSVVLAGWPKLRKDLRRPKLEEIGLRTDMFSLDGITGSQREDIKWLLGQCTERQKEGVETLMTADAIDLLASRLRTALQIEWHLTQAFEAGYQSGENPVGAELVETVLSKHLDDMEATITRQGYGLRELVQNLDAKPTEIKALFANQLDPMRASELRDRMRLAGLPI</sequence>
<dbReference type="PANTHER" id="PTHR35894:SF1">
    <property type="entry name" value="PHOSPHORIBULOKINASE _ URIDINE KINASE FAMILY"/>
    <property type="match status" value="1"/>
</dbReference>
<dbReference type="InterPro" id="IPR003593">
    <property type="entry name" value="AAA+_ATPase"/>
</dbReference>
<name>A0A8S0XK00_9GAMM</name>